<comment type="caution">
    <text evidence="1">The sequence shown here is derived from an EMBL/GenBank/DDBJ whole genome shotgun (WGS) entry which is preliminary data.</text>
</comment>
<evidence type="ECO:0000313" key="1">
    <source>
        <dbReference type="EMBL" id="KKK50737.1"/>
    </source>
</evidence>
<sequence>AHNRFGTATSGDGITAETGTIQAAGVVGDLYLTLTDQGSATPANVFAGGYATIYWEFLVRRIESNTAENDPSAGLFRIYLDRPLDIAIDAASVVTCYRDRYADVRRHVGGNAELFSPVVAVPNETITDTYFGWGQTWGPCGVAGVDAAGAVTSEQAFFQHAGAHTQGSVTNSSTAKMKQYLGPSACSTWDGSSSGVDHPGSLIFINLQLSP</sequence>
<dbReference type="EMBL" id="LAZR01067871">
    <property type="protein sequence ID" value="KKK50737.1"/>
    <property type="molecule type" value="Genomic_DNA"/>
</dbReference>
<feature type="non-terminal residue" evidence="1">
    <location>
        <position position="1"/>
    </location>
</feature>
<name>A0A0F8W1Z9_9ZZZZ</name>
<protein>
    <submittedName>
        <fullName evidence="1">Uncharacterized protein</fullName>
    </submittedName>
</protein>
<organism evidence="1">
    <name type="scientific">marine sediment metagenome</name>
    <dbReference type="NCBI Taxonomy" id="412755"/>
    <lineage>
        <taxon>unclassified sequences</taxon>
        <taxon>metagenomes</taxon>
        <taxon>ecological metagenomes</taxon>
    </lineage>
</organism>
<reference evidence="1" key="1">
    <citation type="journal article" date="2015" name="Nature">
        <title>Complex archaea that bridge the gap between prokaryotes and eukaryotes.</title>
        <authorList>
            <person name="Spang A."/>
            <person name="Saw J.H."/>
            <person name="Jorgensen S.L."/>
            <person name="Zaremba-Niedzwiedzka K."/>
            <person name="Martijn J."/>
            <person name="Lind A.E."/>
            <person name="van Eijk R."/>
            <person name="Schleper C."/>
            <person name="Guy L."/>
            <person name="Ettema T.J."/>
        </authorList>
    </citation>
    <scope>NUCLEOTIDE SEQUENCE</scope>
</reference>
<gene>
    <name evidence="1" type="ORF">LCGC14_3122050</name>
</gene>
<dbReference type="AlphaFoldDB" id="A0A0F8W1Z9"/>
<proteinExistence type="predicted"/>
<accession>A0A0F8W1Z9</accession>